<keyword evidence="5" id="KW-1185">Reference proteome</keyword>
<evidence type="ECO:0000313" key="5">
    <source>
        <dbReference type="Proteomes" id="UP000759131"/>
    </source>
</evidence>
<evidence type="ECO:0000256" key="1">
    <source>
        <dbReference type="ARBA" id="ARBA00009482"/>
    </source>
</evidence>
<dbReference type="AlphaFoldDB" id="A0A7R9Q1J7"/>
<reference evidence="4" key="1">
    <citation type="submission" date="2020-11" db="EMBL/GenBank/DDBJ databases">
        <authorList>
            <person name="Tran Van P."/>
        </authorList>
    </citation>
    <scope>NUCLEOTIDE SEQUENCE</scope>
</reference>
<accession>A0A7R9Q1J7</accession>
<evidence type="ECO:0000313" key="4">
    <source>
        <dbReference type="EMBL" id="CAD7628877.1"/>
    </source>
</evidence>
<dbReference type="EMBL" id="OC860773">
    <property type="protein sequence ID" value="CAD7628877.1"/>
    <property type="molecule type" value="Genomic_DNA"/>
</dbReference>
<dbReference type="Pfam" id="PF03999">
    <property type="entry name" value="MAP65_ASE1"/>
    <property type="match status" value="1"/>
</dbReference>
<organism evidence="4">
    <name type="scientific">Medioppia subpectinata</name>
    <dbReference type="NCBI Taxonomy" id="1979941"/>
    <lineage>
        <taxon>Eukaryota</taxon>
        <taxon>Metazoa</taxon>
        <taxon>Ecdysozoa</taxon>
        <taxon>Arthropoda</taxon>
        <taxon>Chelicerata</taxon>
        <taxon>Arachnida</taxon>
        <taxon>Acari</taxon>
        <taxon>Acariformes</taxon>
        <taxon>Sarcoptiformes</taxon>
        <taxon>Oribatida</taxon>
        <taxon>Brachypylina</taxon>
        <taxon>Oppioidea</taxon>
        <taxon>Oppiidae</taxon>
        <taxon>Medioppia</taxon>
    </lineage>
</organism>
<dbReference type="Gene3D" id="2.130.10.10">
    <property type="entry name" value="YVTN repeat-like/Quinoprotein amine dehydrogenase"/>
    <property type="match status" value="1"/>
</dbReference>
<proteinExistence type="inferred from homology"/>
<dbReference type="Proteomes" id="UP000759131">
    <property type="component" value="Unassembled WGS sequence"/>
</dbReference>
<feature type="coiled-coil region" evidence="2">
    <location>
        <begin position="469"/>
        <end position="503"/>
    </location>
</feature>
<dbReference type="InterPro" id="IPR015943">
    <property type="entry name" value="WD40/YVTN_repeat-like_dom_sf"/>
</dbReference>
<evidence type="ECO:0000256" key="3">
    <source>
        <dbReference type="SAM" id="MobiDB-lite"/>
    </source>
</evidence>
<dbReference type="OrthoDB" id="6414464at2759"/>
<gene>
    <name evidence="4" type="ORF">OSB1V03_LOCUS9296</name>
</gene>
<dbReference type="PANTHER" id="PTHR10856:SF20">
    <property type="entry name" value="CORONIN-7"/>
    <property type="match status" value="1"/>
</dbReference>
<dbReference type="PANTHER" id="PTHR10856">
    <property type="entry name" value="CORONIN"/>
    <property type="match status" value="1"/>
</dbReference>
<feature type="region of interest" description="Disordered" evidence="3">
    <location>
        <begin position="668"/>
        <end position="687"/>
    </location>
</feature>
<evidence type="ECO:0000256" key="2">
    <source>
        <dbReference type="SAM" id="Coils"/>
    </source>
</evidence>
<keyword evidence="2" id="KW-0175">Coiled coil</keyword>
<comment type="similarity">
    <text evidence="1">Belongs to the WD repeat coronin family.</text>
</comment>
<dbReference type="InterPro" id="IPR015505">
    <property type="entry name" value="Coronin"/>
</dbReference>
<sequence>MFATLFHENSNSCSGTLASFRYLKNSRSSGFRINRAVSERQFLVFDKNDLSKPIASEGLDVSPAILIPFYDTDSSTLLLTGKGDSTVYAFEISSPTDSPPFIHHLSHYNAPNPHQSVAYLYKRFCDVRAVEFARGRRRQTSVAYLYKRFCDVRAVEFARGYRLTPTAVEPLSFTVPRLRTEYFQDDLFPATRVQWEPTLTADQWFAGQNGQPMYISLKPEEMGLLSEAQPPAPTKKDNINEKSLPIQFEGDIRLKSSLAFLSGGRQKEEMIIQQMSAKVQFKEDEELPQDNYEGVDPHEWVFNDDLDLKPNDKQIIQQMSAKVQFKEDEELPQDNYEGVDPHEWEWFLKEDNKSVVKNEDLPQMRAKQVAAQIGADTREVVHTMITVWMDMGLSTQDMMNRMKEIKQIHWTANRNELKTDTSRLERLIQYTDTKLRQIDGILANLTLPTFRAPTDVSRKELGRILVYKFSELEALKKERLNQLTKLESKRDKLLKNMNIKAKELRNATNIPCDEELMRLQSYVSDLTKELSKRFNKFKKIIEELFKELERDVNSDFEKLLLFEESNDFILSDDHMKRSATLHSELETCYQQNNDKRKKMEKRLDSLWNQLEVEQSYRDDFYRNKNGCKPSVLALLADEVIICEELMQQNAEIFIEKMVNNNILDLTTTRSTPASPQPKSSYGVTPGRLPRIAVGQRKRPFLPF</sequence>
<name>A0A7R9Q1J7_9ACAR</name>
<protein>
    <submittedName>
        <fullName evidence="4">Uncharacterized protein</fullName>
    </submittedName>
</protein>
<feature type="compositionally biased region" description="Polar residues" evidence="3">
    <location>
        <begin position="668"/>
        <end position="682"/>
    </location>
</feature>
<dbReference type="Pfam" id="PF16300">
    <property type="entry name" value="WD40_4"/>
    <property type="match status" value="1"/>
</dbReference>
<dbReference type="SMART" id="SM01167">
    <property type="entry name" value="DUF1900"/>
    <property type="match status" value="1"/>
</dbReference>
<dbReference type="EMBL" id="CAJPIZ010006198">
    <property type="protein sequence ID" value="CAG2109307.1"/>
    <property type="molecule type" value="Genomic_DNA"/>
</dbReference>